<accession>A0A2T0VBZ0</accession>
<dbReference type="EMBL" id="PVTL01000006">
    <property type="protein sequence ID" value="PRY67672.1"/>
    <property type="molecule type" value="Genomic_DNA"/>
</dbReference>
<feature type="region of interest" description="Disordered" evidence="1">
    <location>
        <begin position="223"/>
        <end position="249"/>
    </location>
</feature>
<dbReference type="OrthoDB" id="5055394at2"/>
<proteinExistence type="predicted"/>
<dbReference type="RefSeq" id="WP_106213431.1">
    <property type="nucleotide sequence ID" value="NZ_PVTL01000006.1"/>
</dbReference>
<evidence type="ECO:0000256" key="1">
    <source>
        <dbReference type="SAM" id="MobiDB-lite"/>
    </source>
</evidence>
<feature type="transmembrane region" description="Helical" evidence="2">
    <location>
        <begin position="82"/>
        <end position="101"/>
    </location>
</feature>
<evidence type="ECO:0000313" key="3">
    <source>
        <dbReference type="EMBL" id="PRY67672.1"/>
    </source>
</evidence>
<protein>
    <submittedName>
        <fullName evidence="3">Uncharacterized protein</fullName>
    </submittedName>
</protein>
<dbReference type="AlphaFoldDB" id="A0A2T0VBZ0"/>
<comment type="caution">
    <text evidence="3">The sequence shown here is derived from an EMBL/GenBank/DDBJ whole genome shotgun (WGS) entry which is preliminary data.</text>
</comment>
<reference evidence="3 4" key="1">
    <citation type="submission" date="2018-03" db="EMBL/GenBank/DDBJ databases">
        <title>Genomic Encyclopedia of Type Strains, Phase III (KMG-III): the genomes of soil and plant-associated and newly described type strains.</title>
        <authorList>
            <person name="Whitman W."/>
        </authorList>
    </citation>
    <scope>NUCLEOTIDE SEQUENCE [LARGE SCALE GENOMIC DNA]</scope>
    <source>
        <strain evidence="3 4">CGMCC 1.12484</strain>
    </source>
</reference>
<sequence>MTRTYDVPAGWLARSASRTPLRLVNAFAFAKSSTPPPDQWTHFAKLRPVPWKLVGAFALIAAFCVWGIVSTLIQFAEELEYAIFPLVLMAAGALFFGWATVNSVVSYGTRTGWPHLHGVGIGESGIAFRLTGGDADVPWDAVTSIRATFTNEDNPRKANIPVLRVEYAGSRVDLNTQILGASPIVTYWALIYYWMTKESRGELGTTVAQERMDGWLTQVTATAAPRGLAAPEGPAAPGTPGATLAEPSQ</sequence>
<name>A0A2T0VBZ0_9MICO</name>
<evidence type="ECO:0000256" key="2">
    <source>
        <dbReference type="SAM" id="Phobius"/>
    </source>
</evidence>
<keyword evidence="2" id="KW-0472">Membrane</keyword>
<dbReference type="Proteomes" id="UP000237983">
    <property type="component" value="Unassembled WGS sequence"/>
</dbReference>
<organism evidence="3 4">
    <name type="scientific">Glaciihabitans tibetensis</name>
    <dbReference type="NCBI Taxonomy" id="1266600"/>
    <lineage>
        <taxon>Bacteria</taxon>
        <taxon>Bacillati</taxon>
        <taxon>Actinomycetota</taxon>
        <taxon>Actinomycetes</taxon>
        <taxon>Micrococcales</taxon>
        <taxon>Microbacteriaceae</taxon>
        <taxon>Glaciihabitans</taxon>
    </lineage>
</organism>
<evidence type="ECO:0000313" key="4">
    <source>
        <dbReference type="Proteomes" id="UP000237983"/>
    </source>
</evidence>
<gene>
    <name evidence="3" type="ORF">B0I08_106280</name>
</gene>
<feature type="transmembrane region" description="Helical" evidence="2">
    <location>
        <begin position="53"/>
        <end position="76"/>
    </location>
</feature>
<keyword evidence="2" id="KW-1133">Transmembrane helix</keyword>
<keyword evidence="2" id="KW-0812">Transmembrane</keyword>
<keyword evidence="4" id="KW-1185">Reference proteome</keyword>